<dbReference type="Proteomes" id="UP001187343">
    <property type="component" value="Unassembled WGS sequence"/>
</dbReference>
<feature type="compositionally biased region" description="Low complexity" evidence="1">
    <location>
        <begin position="14"/>
        <end position="25"/>
    </location>
</feature>
<comment type="caution">
    <text evidence="2">The sequence shown here is derived from an EMBL/GenBank/DDBJ whole genome shotgun (WGS) entry which is preliminary data.</text>
</comment>
<evidence type="ECO:0000313" key="2">
    <source>
        <dbReference type="EMBL" id="KAK2872458.1"/>
    </source>
</evidence>
<dbReference type="EMBL" id="JAUYZG010000022">
    <property type="protein sequence ID" value="KAK2872458.1"/>
    <property type="molecule type" value="Genomic_DNA"/>
</dbReference>
<accession>A0AA88P6E5</accession>
<protein>
    <submittedName>
        <fullName evidence="2">Uncharacterized protein</fullName>
    </submittedName>
</protein>
<feature type="region of interest" description="Disordered" evidence="1">
    <location>
        <begin position="1"/>
        <end position="25"/>
    </location>
</feature>
<evidence type="ECO:0000313" key="3">
    <source>
        <dbReference type="Proteomes" id="UP001187343"/>
    </source>
</evidence>
<organism evidence="2 3">
    <name type="scientific">Cirrhinus molitorella</name>
    <name type="common">mud carp</name>
    <dbReference type="NCBI Taxonomy" id="172907"/>
    <lineage>
        <taxon>Eukaryota</taxon>
        <taxon>Metazoa</taxon>
        <taxon>Chordata</taxon>
        <taxon>Craniata</taxon>
        <taxon>Vertebrata</taxon>
        <taxon>Euteleostomi</taxon>
        <taxon>Actinopterygii</taxon>
        <taxon>Neopterygii</taxon>
        <taxon>Teleostei</taxon>
        <taxon>Ostariophysi</taxon>
        <taxon>Cypriniformes</taxon>
        <taxon>Cyprinidae</taxon>
        <taxon>Labeoninae</taxon>
        <taxon>Labeonini</taxon>
        <taxon>Cirrhinus</taxon>
    </lineage>
</organism>
<sequence length="81" mass="9034">MINGRLDIPIYPQPSRSSSRLPSLSEELATVETDRKVLGGELEVGLGKGPRVRTQMCDCMKGKLPHYGMEHIWSEQALHDS</sequence>
<reference evidence="2" key="1">
    <citation type="submission" date="2023-08" db="EMBL/GenBank/DDBJ databases">
        <title>Chromosome-level Genome Assembly of mud carp (Cirrhinus molitorella).</title>
        <authorList>
            <person name="Liu H."/>
        </authorList>
    </citation>
    <scope>NUCLEOTIDE SEQUENCE</scope>
    <source>
        <strain evidence="2">Prfri</strain>
        <tissue evidence="2">Muscle</tissue>
    </source>
</reference>
<keyword evidence="3" id="KW-1185">Reference proteome</keyword>
<dbReference type="AlphaFoldDB" id="A0AA88P6E5"/>
<gene>
    <name evidence="2" type="ORF">Q8A67_022355</name>
</gene>
<proteinExistence type="predicted"/>
<evidence type="ECO:0000256" key="1">
    <source>
        <dbReference type="SAM" id="MobiDB-lite"/>
    </source>
</evidence>
<name>A0AA88P6E5_9TELE</name>